<evidence type="ECO:0000313" key="2">
    <source>
        <dbReference type="Proteomes" id="UP000619238"/>
    </source>
</evidence>
<sequence>MNTLLDISYSCKSFLSDEWKAQYGAFLQREHLVLLSRNVSALYQNDVEKFHGKPNFEEEIIPDIKEAFTIFKAQFRMLKKYHFEANHLTRKAFATALKETSFAHILILSGQRLTSASIKDERAIPPLQQELLKRSFELHNDQISKAVRAWEKHAQRSTESFWGAVKGNSEDKEIKVQKLIKHILKHKTWWNVFTHYKHDLVYEIRIPSGHGIRWKKENLELIGFLEPFENYDYDRK</sequence>
<name>A0ABR7QA53_9FLAO</name>
<gene>
    <name evidence="1" type="ORF">H2O64_12185</name>
</gene>
<keyword evidence="2" id="KW-1185">Reference proteome</keyword>
<evidence type="ECO:0008006" key="3">
    <source>
        <dbReference type="Google" id="ProtNLM"/>
    </source>
</evidence>
<dbReference type="Proteomes" id="UP000619238">
    <property type="component" value="Unassembled WGS sequence"/>
</dbReference>
<accession>A0ABR7QA53</accession>
<dbReference type="PANTHER" id="PTHR34204:SF2">
    <property type="entry name" value="RNA-BINDING ASCH DOMAIN PROTEIN"/>
    <property type="match status" value="1"/>
</dbReference>
<reference evidence="1 2" key="1">
    <citation type="submission" date="2020-07" db="EMBL/GenBank/DDBJ databases">
        <title>Description of Kordia aestuariivivens sp. nov., isolated from a tidal flat.</title>
        <authorList>
            <person name="Park S."/>
            <person name="Yoon J.-H."/>
        </authorList>
    </citation>
    <scope>NUCLEOTIDE SEQUENCE [LARGE SCALE GENOMIC DNA]</scope>
    <source>
        <strain evidence="1 2">YSTF-M3</strain>
    </source>
</reference>
<dbReference type="RefSeq" id="WP_187562492.1">
    <property type="nucleotide sequence ID" value="NZ_JACGWS010000007.1"/>
</dbReference>
<dbReference type="EMBL" id="JACGWS010000007">
    <property type="protein sequence ID" value="MBC8755439.1"/>
    <property type="molecule type" value="Genomic_DNA"/>
</dbReference>
<protein>
    <recommendedName>
        <fullName evidence="3">SPX domain-containing protein</fullName>
    </recommendedName>
</protein>
<evidence type="ECO:0000313" key="1">
    <source>
        <dbReference type="EMBL" id="MBC8755439.1"/>
    </source>
</evidence>
<comment type="caution">
    <text evidence="1">The sequence shown here is derived from an EMBL/GenBank/DDBJ whole genome shotgun (WGS) entry which is preliminary data.</text>
</comment>
<dbReference type="PANTHER" id="PTHR34204">
    <property type="entry name" value="RNA-BINDING ASCH DOMAIN PROTEIN"/>
    <property type="match status" value="1"/>
</dbReference>
<proteinExistence type="predicted"/>
<organism evidence="1 2">
    <name type="scientific">Kordia aestuariivivens</name>
    <dbReference type="NCBI Taxonomy" id="2759037"/>
    <lineage>
        <taxon>Bacteria</taxon>
        <taxon>Pseudomonadati</taxon>
        <taxon>Bacteroidota</taxon>
        <taxon>Flavobacteriia</taxon>
        <taxon>Flavobacteriales</taxon>
        <taxon>Flavobacteriaceae</taxon>
        <taxon>Kordia</taxon>
    </lineage>
</organism>